<dbReference type="InterPro" id="IPR017853">
    <property type="entry name" value="GH"/>
</dbReference>
<feature type="signal peptide" evidence="6">
    <location>
        <begin position="1"/>
        <end position="23"/>
    </location>
</feature>
<evidence type="ECO:0000256" key="5">
    <source>
        <dbReference type="ARBA" id="ARBA00023295"/>
    </source>
</evidence>
<comment type="similarity">
    <text evidence="2 6">Belongs to the glycosyl hydrolase 53 family.</text>
</comment>
<evidence type="ECO:0000256" key="4">
    <source>
        <dbReference type="ARBA" id="ARBA00022801"/>
    </source>
</evidence>
<name>A0A8H7PJ18_MORIS</name>
<keyword evidence="5 6" id="KW-0326">Glycosidase</keyword>
<dbReference type="GO" id="GO:0031218">
    <property type="term" value="F:arabinogalactan endo-1,4-beta-galactosidase activity"/>
    <property type="evidence" value="ECO:0007669"/>
    <property type="project" value="UniProtKB-EC"/>
</dbReference>
<reference evidence="7" key="1">
    <citation type="submission" date="2020-12" db="EMBL/GenBank/DDBJ databases">
        <title>Metabolic potential, ecology and presence of endohyphal bacteria is reflected in genomic diversity of Mucoromycotina.</title>
        <authorList>
            <person name="Muszewska A."/>
            <person name="Okrasinska A."/>
            <person name="Steczkiewicz K."/>
            <person name="Drgas O."/>
            <person name="Orlowska M."/>
            <person name="Perlinska-Lenart U."/>
            <person name="Aleksandrzak-Piekarczyk T."/>
            <person name="Szatraj K."/>
            <person name="Zielenkiewicz U."/>
            <person name="Pilsyk S."/>
            <person name="Malc E."/>
            <person name="Mieczkowski P."/>
            <person name="Kruszewska J.S."/>
            <person name="Biernat P."/>
            <person name="Pawlowska J."/>
        </authorList>
    </citation>
    <scope>NUCLEOTIDE SEQUENCE</scope>
    <source>
        <strain evidence="7">WA0000067209</strain>
    </source>
</reference>
<accession>A0A8H7PJ18</accession>
<evidence type="ECO:0000256" key="6">
    <source>
        <dbReference type="RuleBase" id="RU361192"/>
    </source>
</evidence>
<dbReference type="EC" id="3.2.1.89" evidence="3 6"/>
<keyword evidence="8" id="KW-1185">Reference proteome</keyword>
<protein>
    <recommendedName>
        <fullName evidence="3 6">Arabinogalactan endo-beta-1,4-galactanase</fullName>
        <ecNumber evidence="3 6">3.2.1.89</ecNumber>
    </recommendedName>
</protein>
<gene>
    <name evidence="7" type="ORF">INT43_005935</name>
</gene>
<keyword evidence="6" id="KW-0732">Signal</keyword>
<dbReference type="GO" id="GO:0045490">
    <property type="term" value="P:pectin catabolic process"/>
    <property type="evidence" value="ECO:0007669"/>
    <property type="project" value="TreeGrafter"/>
</dbReference>
<dbReference type="Pfam" id="PF07745">
    <property type="entry name" value="Glyco_hydro_53"/>
    <property type="match status" value="1"/>
</dbReference>
<sequence length="339" mass="36771">MFGLPKAIVATQLLACLLSKVTATLYLGHDISSLPMLEATGQKYYLSGTQKKFDAIIQSTGANYIRSRIWVNPSNGDYNLAYNLALAKRAKALGLKFYLDFHYSAIPAGWPTDIDNLSWEVYNYTKSVVTSFVSQGTPVDMVAIGNEITNGLLWPTGNTSSWSNIAHILHSAAWGVKDASTTQPLIVVHTDNGWNQATQSWFYSNLMAQGIFLSTDFDVMGFSFYPFYGTDATLANLKATLEYMISTYGKDVIIAETDFPNSCSGVTLSESSIPISAAGQTQWVDDITSLLEALPNSHGKGVFYWEPGWVGNAGLGSACTSALLVDSSGNTLSSINMYA</sequence>
<evidence type="ECO:0000313" key="7">
    <source>
        <dbReference type="EMBL" id="KAG2174873.1"/>
    </source>
</evidence>
<organism evidence="7 8">
    <name type="scientific">Mortierella isabellina</name>
    <name type="common">Filamentous fungus</name>
    <name type="synonym">Umbelopsis isabellina</name>
    <dbReference type="NCBI Taxonomy" id="91625"/>
    <lineage>
        <taxon>Eukaryota</taxon>
        <taxon>Fungi</taxon>
        <taxon>Fungi incertae sedis</taxon>
        <taxon>Mucoromycota</taxon>
        <taxon>Mucoromycotina</taxon>
        <taxon>Umbelopsidomycetes</taxon>
        <taxon>Umbelopsidales</taxon>
        <taxon>Umbelopsidaceae</taxon>
        <taxon>Umbelopsis</taxon>
    </lineage>
</organism>
<comment type="caution">
    <text evidence="7">The sequence shown here is derived from an EMBL/GenBank/DDBJ whole genome shotgun (WGS) entry which is preliminary data.</text>
</comment>
<dbReference type="EMBL" id="JAEPQZ010000012">
    <property type="protein sequence ID" value="KAG2174873.1"/>
    <property type="molecule type" value="Genomic_DNA"/>
</dbReference>
<dbReference type="AlphaFoldDB" id="A0A8H7PJ18"/>
<proteinExistence type="inferred from homology"/>
<comment type="catalytic activity">
    <reaction evidence="1 6">
        <text>The enzyme specifically hydrolyzes (1-&gt;4)-beta-D-galactosidic linkages in type I arabinogalactans.</text>
        <dbReference type="EC" id="3.2.1.89"/>
    </reaction>
</comment>
<keyword evidence="4 6" id="KW-0378">Hydrolase</keyword>
<dbReference type="Gene3D" id="3.20.20.80">
    <property type="entry name" value="Glycosidases"/>
    <property type="match status" value="1"/>
</dbReference>
<feature type="chain" id="PRO_5034404782" description="Arabinogalactan endo-beta-1,4-galactanase" evidence="6">
    <location>
        <begin position="24"/>
        <end position="339"/>
    </location>
</feature>
<evidence type="ECO:0000256" key="2">
    <source>
        <dbReference type="ARBA" id="ARBA00010687"/>
    </source>
</evidence>
<evidence type="ECO:0000256" key="1">
    <source>
        <dbReference type="ARBA" id="ARBA00001695"/>
    </source>
</evidence>
<dbReference type="InterPro" id="IPR011683">
    <property type="entry name" value="Glyco_hydro_53"/>
</dbReference>
<dbReference type="GO" id="GO:0015926">
    <property type="term" value="F:glucosidase activity"/>
    <property type="evidence" value="ECO:0007669"/>
    <property type="project" value="InterPro"/>
</dbReference>
<dbReference type="SUPFAM" id="SSF51445">
    <property type="entry name" value="(Trans)glycosidases"/>
    <property type="match status" value="1"/>
</dbReference>
<evidence type="ECO:0000313" key="8">
    <source>
        <dbReference type="Proteomes" id="UP000654370"/>
    </source>
</evidence>
<dbReference type="OrthoDB" id="110914at2759"/>
<dbReference type="PANTHER" id="PTHR34983:SF1">
    <property type="entry name" value="ARABINOGALACTAN ENDO-BETA-1,4-GALACTANASE A"/>
    <property type="match status" value="1"/>
</dbReference>
<dbReference type="Proteomes" id="UP000654370">
    <property type="component" value="Unassembled WGS sequence"/>
</dbReference>
<evidence type="ECO:0000256" key="3">
    <source>
        <dbReference type="ARBA" id="ARBA00012556"/>
    </source>
</evidence>
<dbReference type="PANTHER" id="PTHR34983">
    <property type="entry name" value="ARABINOGALACTAN ENDO-BETA-1,4-GALACTANASE A"/>
    <property type="match status" value="1"/>
</dbReference>